<sequence>MNEIWAYAAAQLNNPTDDDIRAWLHKYRLDITAGCFNFRPNTSDPTKLSLHSYGIAIDWDPLHNPRKKPMTKSLPDWWYDIWVKHGWSDGRHFHTPDPMHVQFATGA</sequence>
<dbReference type="RefSeq" id="WP_191187511.1">
    <property type="nucleotide sequence ID" value="NZ_JACWMY010000002.1"/>
</dbReference>
<dbReference type="InterPro" id="IPR039561">
    <property type="entry name" value="Peptidase_M15C"/>
</dbReference>
<organism evidence="2 3">
    <name type="scientific">Mucilaginibacter pankratovii</name>
    <dbReference type="NCBI Taxonomy" id="2772110"/>
    <lineage>
        <taxon>Bacteria</taxon>
        <taxon>Pseudomonadati</taxon>
        <taxon>Bacteroidota</taxon>
        <taxon>Sphingobacteriia</taxon>
        <taxon>Sphingobacteriales</taxon>
        <taxon>Sphingobacteriaceae</taxon>
        <taxon>Mucilaginibacter</taxon>
    </lineage>
</organism>
<comment type="caution">
    <text evidence="2">The sequence shown here is derived from an EMBL/GenBank/DDBJ whole genome shotgun (WGS) entry which is preliminary data.</text>
</comment>
<dbReference type="Proteomes" id="UP000606600">
    <property type="component" value="Unassembled WGS sequence"/>
</dbReference>
<protein>
    <submittedName>
        <fullName evidence="2">M15 family metallopeptidase</fullName>
    </submittedName>
</protein>
<evidence type="ECO:0000313" key="2">
    <source>
        <dbReference type="EMBL" id="MBD1362830.1"/>
    </source>
</evidence>
<evidence type="ECO:0000259" key="1">
    <source>
        <dbReference type="Pfam" id="PF13539"/>
    </source>
</evidence>
<reference evidence="2 3" key="1">
    <citation type="submission" date="2020-09" db="EMBL/GenBank/DDBJ databases">
        <title>Novel species of Mucilaginibacter isolated from a glacier on the Tibetan Plateau.</title>
        <authorList>
            <person name="Liu Q."/>
            <person name="Xin Y.-H."/>
        </authorList>
    </citation>
    <scope>NUCLEOTIDE SEQUENCE [LARGE SCALE GENOMIC DNA]</scope>
    <source>
        <strain evidence="2 3">ZT4R22</strain>
    </source>
</reference>
<dbReference type="Gene3D" id="3.30.1380.10">
    <property type="match status" value="1"/>
</dbReference>
<keyword evidence="3" id="KW-1185">Reference proteome</keyword>
<dbReference type="Pfam" id="PF13539">
    <property type="entry name" value="Peptidase_M15_4"/>
    <property type="match status" value="1"/>
</dbReference>
<name>A0ABR7WKI2_9SPHI</name>
<feature type="domain" description="Peptidase M15C" evidence="1">
    <location>
        <begin position="45"/>
        <end position="102"/>
    </location>
</feature>
<dbReference type="InterPro" id="IPR009045">
    <property type="entry name" value="Zn_M74/Hedgehog-like"/>
</dbReference>
<gene>
    <name evidence="2" type="ORF">IDJ77_03320</name>
</gene>
<dbReference type="SUPFAM" id="SSF55166">
    <property type="entry name" value="Hedgehog/DD-peptidase"/>
    <property type="match status" value="1"/>
</dbReference>
<accession>A0ABR7WKI2</accession>
<dbReference type="EMBL" id="JACWMY010000002">
    <property type="protein sequence ID" value="MBD1362830.1"/>
    <property type="molecule type" value="Genomic_DNA"/>
</dbReference>
<proteinExistence type="predicted"/>
<evidence type="ECO:0000313" key="3">
    <source>
        <dbReference type="Proteomes" id="UP000606600"/>
    </source>
</evidence>